<protein>
    <submittedName>
        <fullName evidence="6">Phosphoserine phosphatase</fullName>
        <ecNumber evidence="6">3.1.3.3</ecNumber>
    </submittedName>
</protein>
<dbReference type="InterPro" id="IPR050582">
    <property type="entry name" value="HAD-like_SerB"/>
</dbReference>
<keyword evidence="2" id="KW-0479">Metal-binding</keyword>
<dbReference type="NCBIfam" id="TIGR01490">
    <property type="entry name" value="HAD-SF-IB-hyp1"/>
    <property type="match status" value="1"/>
</dbReference>
<proteinExistence type="inferred from homology"/>
<dbReference type="PANTHER" id="PTHR43344">
    <property type="entry name" value="PHOSPHOSERINE PHOSPHATASE"/>
    <property type="match status" value="1"/>
</dbReference>
<evidence type="ECO:0000256" key="5">
    <source>
        <dbReference type="SAM" id="MobiDB-lite"/>
    </source>
</evidence>
<dbReference type="GO" id="GO:0016787">
    <property type="term" value="F:hydrolase activity"/>
    <property type="evidence" value="ECO:0007669"/>
    <property type="project" value="UniProtKB-KW"/>
</dbReference>
<dbReference type="AlphaFoldDB" id="A0A6J4QWB6"/>
<feature type="compositionally biased region" description="Pro residues" evidence="5">
    <location>
        <begin position="224"/>
        <end position="234"/>
    </location>
</feature>
<dbReference type="GO" id="GO:0046872">
    <property type="term" value="F:metal ion binding"/>
    <property type="evidence" value="ECO:0007669"/>
    <property type="project" value="UniProtKB-KW"/>
</dbReference>
<dbReference type="InterPro" id="IPR006385">
    <property type="entry name" value="HAD_hydro_SerB1"/>
</dbReference>
<dbReference type="Pfam" id="PF12710">
    <property type="entry name" value="HAD"/>
    <property type="match status" value="1"/>
</dbReference>
<keyword evidence="3 6" id="KW-0378">Hydrolase</keyword>
<name>A0A6J4QWB6_9PSEU</name>
<organism evidence="6">
    <name type="scientific">uncultured Pseudonocardia sp</name>
    <dbReference type="NCBI Taxonomy" id="211455"/>
    <lineage>
        <taxon>Bacteria</taxon>
        <taxon>Bacillati</taxon>
        <taxon>Actinomycetota</taxon>
        <taxon>Actinomycetes</taxon>
        <taxon>Pseudonocardiales</taxon>
        <taxon>Pseudonocardiaceae</taxon>
        <taxon>Pseudonocardia</taxon>
        <taxon>environmental samples</taxon>
    </lineage>
</organism>
<reference evidence="6" key="1">
    <citation type="submission" date="2020-02" db="EMBL/GenBank/DDBJ databases">
        <authorList>
            <person name="Meier V. D."/>
        </authorList>
    </citation>
    <scope>NUCLEOTIDE SEQUENCE</scope>
    <source>
        <strain evidence="6">AVDCRST_MAG66</strain>
    </source>
</reference>
<dbReference type="InterPro" id="IPR036412">
    <property type="entry name" value="HAD-like_sf"/>
</dbReference>
<feature type="region of interest" description="Disordered" evidence="5">
    <location>
        <begin position="216"/>
        <end position="240"/>
    </location>
</feature>
<dbReference type="Gene3D" id="3.40.50.1000">
    <property type="entry name" value="HAD superfamily/HAD-like"/>
    <property type="match status" value="1"/>
</dbReference>
<comment type="similarity">
    <text evidence="1">Belongs to the HAD-like hydrolase superfamily. SerB family.</text>
</comment>
<keyword evidence="4" id="KW-0460">Magnesium</keyword>
<dbReference type="Gene3D" id="1.20.1440.100">
    <property type="entry name" value="SG protein - dephosphorylation function"/>
    <property type="match status" value="1"/>
</dbReference>
<dbReference type="SUPFAM" id="SSF56784">
    <property type="entry name" value="HAD-like"/>
    <property type="match status" value="1"/>
</dbReference>
<evidence type="ECO:0000313" key="6">
    <source>
        <dbReference type="EMBL" id="CAA9448381.1"/>
    </source>
</evidence>
<dbReference type="NCBIfam" id="TIGR01488">
    <property type="entry name" value="HAD-SF-IB"/>
    <property type="match status" value="1"/>
</dbReference>
<evidence type="ECO:0000256" key="3">
    <source>
        <dbReference type="ARBA" id="ARBA00022801"/>
    </source>
</evidence>
<accession>A0A6J4QWB6</accession>
<dbReference type="EC" id="3.1.3.3" evidence="6"/>
<dbReference type="PANTHER" id="PTHR43344:SF13">
    <property type="entry name" value="PHOSPHATASE RV3661-RELATED"/>
    <property type="match status" value="1"/>
</dbReference>
<evidence type="ECO:0000256" key="4">
    <source>
        <dbReference type="ARBA" id="ARBA00022842"/>
    </source>
</evidence>
<evidence type="ECO:0000256" key="2">
    <source>
        <dbReference type="ARBA" id="ARBA00022723"/>
    </source>
</evidence>
<evidence type="ECO:0000256" key="1">
    <source>
        <dbReference type="ARBA" id="ARBA00009184"/>
    </source>
</evidence>
<dbReference type="InterPro" id="IPR023214">
    <property type="entry name" value="HAD_sf"/>
</dbReference>
<sequence length="240" mass="25729">MTPSRVAAFFDVDETLIAVKSMFDFLDLYLDGPVSGHEPGLAARVAEFRLLARDERVPREEVNRAYYRVYAGERADTLAELGRTWFRRRRRSPGFVLAPVVATLVRHRLAGHRIVLVSGSMPACLDPLATALGAHDVACTRPAVDGAGLLTGEIGAPVIGEGKRRAVRAVAADRGVSLPLSFGYADHPSDLPMLTLLGHPVVVGAQPELVAHADRHGWSRHPGRPAPPPVPAPPRSGVAA</sequence>
<gene>
    <name evidence="6" type="ORF">AVDCRST_MAG66-4648</name>
</gene>
<dbReference type="EMBL" id="CADCUS010000623">
    <property type="protein sequence ID" value="CAA9448381.1"/>
    <property type="molecule type" value="Genomic_DNA"/>
</dbReference>